<sequence>MRAELILFGKPIDLSRQHRRRILVVCVYAALLLALASLAWFASTPSNLLVGSTYVFFFTLGINYVLLGGYARSGLIRAFANTPPPETARTPFIPLALRVRPIEIVDTEWRNDERELQVRDRAHYSAYQVVSITLVFIWLLNSWTISPLRFVKWWPQTIVHDTASLLALVGVLLSITLPQAIILWREPDMAELPLDDEN</sequence>
<name>A0ABW1EER6_9BACT</name>
<evidence type="ECO:0000313" key="3">
    <source>
        <dbReference type="Proteomes" id="UP001596091"/>
    </source>
</evidence>
<keyword evidence="1" id="KW-1133">Transmembrane helix</keyword>
<feature type="transmembrane region" description="Helical" evidence="1">
    <location>
        <begin position="124"/>
        <end position="145"/>
    </location>
</feature>
<reference evidence="3" key="1">
    <citation type="journal article" date="2019" name="Int. J. Syst. Evol. Microbiol.">
        <title>The Global Catalogue of Microorganisms (GCM) 10K type strain sequencing project: providing services to taxonomists for standard genome sequencing and annotation.</title>
        <authorList>
            <consortium name="The Broad Institute Genomics Platform"/>
            <consortium name="The Broad Institute Genome Sequencing Center for Infectious Disease"/>
            <person name="Wu L."/>
            <person name="Ma J."/>
        </authorList>
    </citation>
    <scope>NUCLEOTIDE SEQUENCE [LARGE SCALE GENOMIC DNA]</scope>
    <source>
        <strain evidence="3">JCM 4087</strain>
    </source>
</reference>
<comment type="caution">
    <text evidence="2">The sequence shown here is derived from an EMBL/GenBank/DDBJ whole genome shotgun (WGS) entry which is preliminary data.</text>
</comment>
<dbReference type="RefSeq" id="WP_263335783.1">
    <property type="nucleotide sequence ID" value="NZ_JAGSYH010000003.1"/>
</dbReference>
<keyword evidence="3" id="KW-1185">Reference proteome</keyword>
<feature type="transmembrane region" description="Helical" evidence="1">
    <location>
        <begin position="48"/>
        <end position="67"/>
    </location>
</feature>
<accession>A0ABW1EER6</accession>
<keyword evidence="1" id="KW-0472">Membrane</keyword>
<evidence type="ECO:0000256" key="1">
    <source>
        <dbReference type="SAM" id="Phobius"/>
    </source>
</evidence>
<evidence type="ECO:0000313" key="2">
    <source>
        <dbReference type="EMBL" id="MFC5862469.1"/>
    </source>
</evidence>
<feature type="transmembrane region" description="Helical" evidence="1">
    <location>
        <begin position="21"/>
        <end position="42"/>
    </location>
</feature>
<feature type="transmembrane region" description="Helical" evidence="1">
    <location>
        <begin position="165"/>
        <end position="184"/>
    </location>
</feature>
<protein>
    <submittedName>
        <fullName evidence="2">Uncharacterized protein</fullName>
    </submittedName>
</protein>
<keyword evidence="1" id="KW-0812">Transmembrane</keyword>
<dbReference type="Proteomes" id="UP001596091">
    <property type="component" value="Unassembled WGS sequence"/>
</dbReference>
<dbReference type="EMBL" id="JBHSPH010000002">
    <property type="protein sequence ID" value="MFC5862469.1"/>
    <property type="molecule type" value="Genomic_DNA"/>
</dbReference>
<organism evidence="2 3">
    <name type="scientific">Acidicapsa dinghuensis</name>
    <dbReference type="NCBI Taxonomy" id="2218256"/>
    <lineage>
        <taxon>Bacteria</taxon>
        <taxon>Pseudomonadati</taxon>
        <taxon>Acidobacteriota</taxon>
        <taxon>Terriglobia</taxon>
        <taxon>Terriglobales</taxon>
        <taxon>Acidobacteriaceae</taxon>
        <taxon>Acidicapsa</taxon>
    </lineage>
</organism>
<gene>
    <name evidence="2" type="ORF">ACFPT7_09230</name>
</gene>
<proteinExistence type="predicted"/>